<dbReference type="GO" id="GO:0016757">
    <property type="term" value="F:glycosyltransferase activity"/>
    <property type="evidence" value="ECO:0007669"/>
    <property type="project" value="UniProtKB-KW"/>
</dbReference>
<dbReference type="Pfam" id="PF00156">
    <property type="entry name" value="Pribosyltran"/>
    <property type="match status" value="1"/>
</dbReference>
<dbReference type="AlphaFoldDB" id="A0AAV9IVU4"/>
<evidence type="ECO:0000259" key="3">
    <source>
        <dbReference type="Pfam" id="PF00156"/>
    </source>
</evidence>
<dbReference type="InterPro" id="IPR000836">
    <property type="entry name" value="PRTase_dom"/>
</dbReference>
<proteinExistence type="predicted"/>
<feature type="domain" description="Phosphoribosyltransferase" evidence="3">
    <location>
        <begin position="30"/>
        <end position="153"/>
    </location>
</feature>
<dbReference type="InterPro" id="IPR029057">
    <property type="entry name" value="PRTase-like"/>
</dbReference>
<evidence type="ECO:0000256" key="1">
    <source>
        <dbReference type="ARBA" id="ARBA00022676"/>
    </source>
</evidence>
<keyword evidence="5" id="KW-1185">Reference proteome</keyword>
<dbReference type="Proteomes" id="UP001301350">
    <property type="component" value="Unassembled WGS sequence"/>
</dbReference>
<protein>
    <recommendedName>
        <fullName evidence="3">Phosphoribosyltransferase domain-containing protein</fullName>
    </recommendedName>
</protein>
<evidence type="ECO:0000313" key="4">
    <source>
        <dbReference type="EMBL" id="KAK4536198.1"/>
    </source>
</evidence>
<accession>A0AAV9IVU4</accession>
<dbReference type="EMBL" id="JANCYW010000007">
    <property type="protein sequence ID" value="KAK4536198.1"/>
    <property type="molecule type" value="Genomic_DNA"/>
</dbReference>
<sequence length="176" mass="19605">MLLADRVWQAVEASGEACHRSGSRPRVPYDVLMGITRGGLIPCALLSQRFELRSILTASVFFYDDRGETFYGLTEPRTLTFPDAQLIEGKRVLVVDDVFDTGRTARAVRTRCERAGARSVDVAVLHYKPDNNRFGDAEAPRYFAQQVAGSEWIVYPWENLSPAGIERRLASPGPDA</sequence>
<evidence type="ECO:0000313" key="5">
    <source>
        <dbReference type="Proteomes" id="UP001301350"/>
    </source>
</evidence>
<dbReference type="CDD" id="cd06223">
    <property type="entry name" value="PRTases_typeI"/>
    <property type="match status" value="1"/>
</dbReference>
<name>A0AAV9IVU4_CYACA</name>
<organism evidence="4 5">
    <name type="scientific">Cyanidium caldarium</name>
    <name type="common">Red alga</name>
    <dbReference type="NCBI Taxonomy" id="2771"/>
    <lineage>
        <taxon>Eukaryota</taxon>
        <taxon>Rhodophyta</taxon>
        <taxon>Bangiophyceae</taxon>
        <taxon>Cyanidiales</taxon>
        <taxon>Cyanidiaceae</taxon>
        <taxon>Cyanidium</taxon>
    </lineage>
</organism>
<dbReference type="PANTHER" id="PTHR43363">
    <property type="entry name" value="HYPOXANTHINE PHOSPHORIBOSYLTRANSFERASE"/>
    <property type="match status" value="1"/>
</dbReference>
<keyword evidence="1" id="KW-0328">Glycosyltransferase</keyword>
<dbReference type="Gene3D" id="3.40.50.2020">
    <property type="match status" value="1"/>
</dbReference>
<gene>
    <name evidence="4" type="ORF">CDCA_CDCA07G2223</name>
</gene>
<keyword evidence="2" id="KW-0808">Transferase</keyword>
<comment type="caution">
    <text evidence="4">The sequence shown here is derived from an EMBL/GenBank/DDBJ whole genome shotgun (WGS) entry which is preliminary data.</text>
</comment>
<reference evidence="4 5" key="1">
    <citation type="submission" date="2022-07" db="EMBL/GenBank/DDBJ databases">
        <title>Genome-wide signatures of adaptation to extreme environments.</title>
        <authorList>
            <person name="Cho C.H."/>
            <person name="Yoon H.S."/>
        </authorList>
    </citation>
    <scope>NUCLEOTIDE SEQUENCE [LARGE SCALE GENOMIC DNA]</scope>
    <source>
        <strain evidence="4 5">DBV 063 E5</strain>
    </source>
</reference>
<evidence type="ECO:0000256" key="2">
    <source>
        <dbReference type="ARBA" id="ARBA00022679"/>
    </source>
</evidence>
<dbReference type="PANTHER" id="PTHR43363:SF1">
    <property type="entry name" value="HYPOXANTHINE-GUANINE PHOSPHORIBOSYLTRANSFERASE"/>
    <property type="match status" value="1"/>
</dbReference>
<dbReference type="SUPFAM" id="SSF53271">
    <property type="entry name" value="PRTase-like"/>
    <property type="match status" value="1"/>
</dbReference>